<evidence type="ECO:0000256" key="3">
    <source>
        <dbReference type="ARBA" id="ARBA00023015"/>
    </source>
</evidence>
<dbReference type="Gene3D" id="1.10.10.60">
    <property type="entry name" value="Homeodomain-like"/>
    <property type="match status" value="1"/>
</dbReference>
<dbReference type="InterPro" id="IPR002078">
    <property type="entry name" value="Sigma_54_int"/>
</dbReference>
<dbReference type="RefSeq" id="WP_187468038.1">
    <property type="nucleotide sequence ID" value="NZ_JACSIT010000143.1"/>
</dbReference>
<evidence type="ECO:0000313" key="8">
    <source>
        <dbReference type="Proteomes" id="UP000650081"/>
    </source>
</evidence>
<dbReference type="PROSITE" id="PS00675">
    <property type="entry name" value="SIGMA54_INTERACT_1"/>
    <property type="match status" value="1"/>
</dbReference>
<dbReference type="SUPFAM" id="SSF46689">
    <property type="entry name" value="Homeodomain-like"/>
    <property type="match status" value="1"/>
</dbReference>
<feature type="domain" description="Sigma-54 factor interaction" evidence="6">
    <location>
        <begin position="13"/>
        <end position="242"/>
    </location>
</feature>
<name>A0A923TAC3_9BACT</name>
<evidence type="ECO:0000256" key="4">
    <source>
        <dbReference type="ARBA" id="ARBA00023163"/>
    </source>
</evidence>
<protein>
    <submittedName>
        <fullName evidence="7">Sigma-54-dependent Fis family transcriptional regulator</fullName>
    </submittedName>
</protein>
<dbReference type="PANTHER" id="PTHR32071:SF121">
    <property type="entry name" value="SIGMA L-DEPENDENT TRANSCRIPTIONAL REGULATOR YQIR-RELATED"/>
    <property type="match status" value="1"/>
</dbReference>
<gene>
    <name evidence="7" type="ORF">H9S92_17725</name>
</gene>
<dbReference type="AlphaFoldDB" id="A0A923TAC3"/>
<dbReference type="PROSITE" id="PS00688">
    <property type="entry name" value="SIGMA54_INTERACT_3"/>
    <property type="match status" value="1"/>
</dbReference>
<keyword evidence="8" id="KW-1185">Reference proteome</keyword>
<dbReference type="FunFam" id="3.40.50.300:FF:000006">
    <property type="entry name" value="DNA-binding transcriptional regulator NtrC"/>
    <property type="match status" value="1"/>
</dbReference>
<dbReference type="GO" id="GO:0006355">
    <property type="term" value="P:regulation of DNA-templated transcription"/>
    <property type="evidence" value="ECO:0007669"/>
    <property type="project" value="InterPro"/>
</dbReference>
<accession>A0A923TAC3</accession>
<dbReference type="InterPro" id="IPR027417">
    <property type="entry name" value="P-loop_NTPase"/>
</dbReference>
<dbReference type="InterPro" id="IPR002197">
    <property type="entry name" value="HTH_Fis"/>
</dbReference>
<dbReference type="InterPro" id="IPR025944">
    <property type="entry name" value="Sigma_54_int_dom_CS"/>
</dbReference>
<feature type="compositionally biased region" description="Basic and acidic residues" evidence="5">
    <location>
        <begin position="354"/>
        <end position="369"/>
    </location>
</feature>
<dbReference type="GO" id="GO:0043565">
    <property type="term" value="F:sequence-specific DNA binding"/>
    <property type="evidence" value="ECO:0007669"/>
    <property type="project" value="InterPro"/>
</dbReference>
<reference evidence="7" key="1">
    <citation type="submission" date="2020-08" db="EMBL/GenBank/DDBJ databases">
        <title>Lewinella bacteria from marine environments.</title>
        <authorList>
            <person name="Zhong Y."/>
        </authorList>
    </citation>
    <scope>NUCLEOTIDE SEQUENCE</scope>
    <source>
        <strain evidence="7">KCTC 42187</strain>
    </source>
</reference>
<evidence type="ECO:0000256" key="2">
    <source>
        <dbReference type="ARBA" id="ARBA00022840"/>
    </source>
</evidence>
<feature type="region of interest" description="Disordered" evidence="5">
    <location>
        <begin position="354"/>
        <end position="384"/>
    </location>
</feature>
<dbReference type="PRINTS" id="PR01590">
    <property type="entry name" value="HTHFIS"/>
</dbReference>
<dbReference type="InterPro" id="IPR058031">
    <property type="entry name" value="AAA_lid_NorR"/>
</dbReference>
<dbReference type="Pfam" id="PF00158">
    <property type="entry name" value="Sigma54_activat"/>
    <property type="match status" value="1"/>
</dbReference>
<evidence type="ECO:0000256" key="1">
    <source>
        <dbReference type="ARBA" id="ARBA00022741"/>
    </source>
</evidence>
<keyword evidence="3" id="KW-0805">Transcription regulation</keyword>
<dbReference type="PROSITE" id="PS50045">
    <property type="entry name" value="SIGMA54_INTERACT_4"/>
    <property type="match status" value="1"/>
</dbReference>
<keyword evidence="4" id="KW-0804">Transcription</keyword>
<dbReference type="InterPro" id="IPR003593">
    <property type="entry name" value="AAA+_ATPase"/>
</dbReference>
<dbReference type="Gene3D" id="3.40.50.300">
    <property type="entry name" value="P-loop containing nucleotide triphosphate hydrolases"/>
    <property type="match status" value="1"/>
</dbReference>
<dbReference type="GO" id="GO:0005524">
    <property type="term" value="F:ATP binding"/>
    <property type="evidence" value="ECO:0007669"/>
    <property type="project" value="UniProtKB-KW"/>
</dbReference>
<evidence type="ECO:0000313" key="7">
    <source>
        <dbReference type="EMBL" id="MBC6996013.1"/>
    </source>
</evidence>
<evidence type="ECO:0000256" key="5">
    <source>
        <dbReference type="SAM" id="MobiDB-lite"/>
    </source>
</evidence>
<comment type="caution">
    <text evidence="7">The sequence shown here is derived from an EMBL/GenBank/DDBJ whole genome shotgun (WGS) entry which is preliminary data.</text>
</comment>
<dbReference type="PANTHER" id="PTHR32071">
    <property type="entry name" value="TRANSCRIPTIONAL REGULATORY PROTEIN"/>
    <property type="match status" value="1"/>
</dbReference>
<dbReference type="InterPro" id="IPR025662">
    <property type="entry name" value="Sigma_54_int_dom_ATP-bd_1"/>
</dbReference>
<keyword evidence="1" id="KW-0547">Nucleotide-binding</keyword>
<dbReference type="InterPro" id="IPR009057">
    <property type="entry name" value="Homeodomain-like_sf"/>
</dbReference>
<organism evidence="7 8">
    <name type="scientific">Neolewinella lacunae</name>
    <dbReference type="NCBI Taxonomy" id="1517758"/>
    <lineage>
        <taxon>Bacteria</taxon>
        <taxon>Pseudomonadati</taxon>
        <taxon>Bacteroidota</taxon>
        <taxon>Saprospiria</taxon>
        <taxon>Saprospirales</taxon>
        <taxon>Lewinellaceae</taxon>
        <taxon>Neolewinella</taxon>
    </lineage>
</organism>
<dbReference type="EMBL" id="JACSIT010000143">
    <property type="protein sequence ID" value="MBC6996013.1"/>
    <property type="molecule type" value="Genomic_DNA"/>
</dbReference>
<dbReference type="SUPFAM" id="SSF52540">
    <property type="entry name" value="P-loop containing nucleoside triphosphate hydrolases"/>
    <property type="match status" value="1"/>
</dbReference>
<dbReference type="Pfam" id="PF25601">
    <property type="entry name" value="AAA_lid_14"/>
    <property type="match status" value="1"/>
</dbReference>
<dbReference type="Pfam" id="PF02954">
    <property type="entry name" value="HTH_8"/>
    <property type="match status" value="1"/>
</dbReference>
<dbReference type="CDD" id="cd00009">
    <property type="entry name" value="AAA"/>
    <property type="match status" value="1"/>
</dbReference>
<evidence type="ECO:0000259" key="6">
    <source>
        <dbReference type="PROSITE" id="PS50045"/>
    </source>
</evidence>
<dbReference type="Proteomes" id="UP000650081">
    <property type="component" value="Unassembled WGS sequence"/>
</dbReference>
<dbReference type="Gene3D" id="1.10.8.60">
    <property type="match status" value="1"/>
</dbReference>
<proteinExistence type="predicted"/>
<keyword evidence="2" id="KW-0067">ATP-binding</keyword>
<sequence>MANLDTIKRRYGIVGRSPALENALQTALRVASTDLSVLITGESGVGKEVISRIIHDNSVRKHEGFIAINCGALPPGTINSELFGHEKGAYTDARADRKGYFETLNGGTIFLDEIGEMPLETQSYLLRVLENGEFIRMGSNKVQRTDVRVVAATNRRLIERVSDGKFREDLYYRLATVPIDMPALRERQEDIYLLFRFFANNFAEKQSIEAVRLDEEARWLLENYRWPGNIRELKNVAERLSILSEKREMTAIDLADMMPQLLQRNLPAIRAEDRKDQGPGISMHEREILYKVLFEMREDMIQLKRLVSELISSNDLSIPDMTKVRSLQMPAHLTDAGEVLDRMVAERGLQPRNSTEDFLRDFPSRERTGGADAGARRGTTSGGLQASTVDAPVIVSHDMHRAYAESEVVEENLSLADAEKDLIRKALRKHGGRRKEAAAELGISERTLYRKIKEYDLAD</sequence>
<dbReference type="SMART" id="SM00382">
    <property type="entry name" value="AAA"/>
    <property type="match status" value="1"/>
</dbReference>